<organism evidence="3 4">
    <name type="scientific">Aspergillus nanangensis</name>
    <dbReference type="NCBI Taxonomy" id="2582783"/>
    <lineage>
        <taxon>Eukaryota</taxon>
        <taxon>Fungi</taxon>
        <taxon>Dikarya</taxon>
        <taxon>Ascomycota</taxon>
        <taxon>Pezizomycotina</taxon>
        <taxon>Eurotiomycetes</taxon>
        <taxon>Eurotiomycetidae</taxon>
        <taxon>Eurotiales</taxon>
        <taxon>Aspergillaceae</taxon>
        <taxon>Aspergillus</taxon>
        <taxon>Aspergillus subgen. Circumdati</taxon>
    </lineage>
</organism>
<evidence type="ECO:0000313" key="3">
    <source>
        <dbReference type="EMBL" id="KAF9889020.1"/>
    </source>
</evidence>
<feature type="domain" description="GST N-terminal" evidence="2">
    <location>
        <begin position="2"/>
        <end position="84"/>
    </location>
</feature>
<keyword evidence="3" id="KW-0808">Transferase</keyword>
<gene>
    <name evidence="3" type="primary">URE2_3</name>
    <name evidence="3" type="ORF">FE257_007997</name>
</gene>
<proteinExistence type="inferred from homology"/>
<dbReference type="Gene3D" id="1.20.1050.130">
    <property type="match status" value="1"/>
</dbReference>
<dbReference type="InterPro" id="IPR036249">
    <property type="entry name" value="Thioredoxin-like_sf"/>
</dbReference>
<keyword evidence="4" id="KW-1185">Reference proteome</keyword>
<dbReference type="EMBL" id="VCAU01000040">
    <property type="protein sequence ID" value="KAF9889020.1"/>
    <property type="molecule type" value="Genomic_DNA"/>
</dbReference>
<reference evidence="3" key="1">
    <citation type="journal article" date="2019" name="Beilstein J. Org. Chem.">
        <title>Nanangenines: drimane sesquiterpenoids as the dominant metabolite cohort of a novel Australian fungus, Aspergillus nanangensis.</title>
        <authorList>
            <person name="Lacey H.J."/>
            <person name="Gilchrist C.L.M."/>
            <person name="Crombie A."/>
            <person name="Kalaitzis J.A."/>
            <person name="Vuong D."/>
            <person name="Rutledge P.J."/>
            <person name="Turner P."/>
            <person name="Pitt J.I."/>
            <person name="Lacey E."/>
            <person name="Chooi Y.H."/>
            <person name="Piggott A.M."/>
        </authorList>
    </citation>
    <scope>NUCLEOTIDE SEQUENCE</scope>
    <source>
        <strain evidence="3">MST-FP2251</strain>
    </source>
</reference>
<dbReference type="SFLD" id="SFLDG00358">
    <property type="entry name" value="Main_(cytGST)"/>
    <property type="match status" value="1"/>
</dbReference>
<dbReference type="PANTHER" id="PTHR44051">
    <property type="entry name" value="GLUTATHIONE S-TRANSFERASE-RELATED"/>
    <property type="match status" value="1"/>
</dbReference>
<dbReference type="PROSITE" id="PS50404">
    <property type="entry name" value="GST_NTER"/>
    <property type="match status" value="1"/>
</dbReference>
<reference evidence="3" key="2">
    <citation type="submission" date="2020-02" db="EMBL/GenBank/DDBJ databases">
        <authorList>
            <person name="Gilchrist C.L.M."/>
            <person name="Chooi Y.-H."/>
        </authorList>
    </citation>
    <scope>NUCLEOTIDE SEQUENCE</scope>
    <source>
        <strain evidence="3">MST-FP2251</strain>
    </source>
</reference>
<dbReference type="InterPro" id="IPR036282">
    <property type="entry name" value="Glutathione-S-Trfase_C_sf"/>
</dbReference>
<dbReference type="SUPFAM" id="SSF47616">
    <property type="entry name" value="GST C-terminal domain-like"/>
    <property type="match status" value="1"/>
</dbReference>
<dbReference type="Proteomes" id="UP001194746">
    <property type="component" value="Unassembled WGS sequence"/>
</dbReference>
<sequence>MQALLLYAHHAGPNPKKVRMILEELGIPYKTHDLEFSEMKQPPFLSINPNGRVPAIVDPNNQSITIWESGAIIEYLVEVYDHHRTISFAPSTPEYFHAKQWLHFQMSGQGPYFGQAVWFKVHHPEFIGSCFDRYVNEIRRVSGVLDNVLQERDYLVGGRLSQS</sequence>
<dbReference type="SUPFAM" id="SSF52833">
    <property type="entry name" value="Thioredoxin-like"/>
    <property type="match status" value="1"/>
</dbReference>
<evidence type="ECO:0000313" key="4">
    <source>
        <dbReference type="Proteomes" id="UP001194746"/>
    </source>
</evidence>
<protein>
    <submittedName>
        <fullName evidence="3">Glutathione S- transferase, nitrogen catabolite repression regulator</fullName>
    </submittedName>
</protein>
<comment type="similarity">
    <text evidence="1">Belongs to the GST superfamily.</text>
</comment>
<dbReference type="Pfam" id="PF13409">
    <property type="entry name" value="GST_N_2"/>
    <property type="match status" value="1"/>
</dbReference>
<dbReference type="GO" id="GO:0016740">
    <property type="term" value="F:transferase activity"/>
    <property type="evidence" value="ECO:0007669"/>
    <property type="project" value="UniProtKB-KW"/>
</dbReference>
<name>A0AAD4CM28_ASPNN</name>
<comment type="caution">
    <text evidence="3">The sequence shown here is derived from an EMBL/GenBank/DDBJ whole genome shotgun (WGS) entry which is preliminary data.</text>
</comment>
<dbReference type="AlphaFoldDB" id="A0AAD4CM28"/>
<accession>A0AAD4CM28</accession>
<evidence type="ECO:0000259" key="2">
    <source>
        <dbReference type="PROSITE" id="PS50404"/>
    </source>
</evidence>
<dbReference type="PANTHER" id="PTHR44051:SF3">
    <property type="entry name" value="TRANSCRIPTIONAL REGULATOR URE2"/>
    <property type="match status" value="1"/>
</dbReference>
<dbReference type="InterPro" id="IPR004045">
    <property type="entry name" value="Glutathione_S-Trfase_N"/>
</dbReference>
<dbReference type="InterPro" id="IPR040079">
    <property type="entry name" value="Glutathione_S-Trfase"/>
</dbReference>
<dbReference type="SFLD" id="SFLDS00019">
    <property type="entry name" value="Glutathione_Transferase_(cytos"/>
    <property type="match status" value="1"/>
</dbReference>
<dbReference type="CDD" id="cd03048">
    <property type="entry name" value="GST_N_Ure2p_like"/>
    <property type="match status" value="1"/>
</dbReference>
<evidence type="ECO:0000256" key="1">
    <source>
        <dbReference type="ARBA" id="ARBA00007409"/>
    </source>
</evidence>